<gene>
    <name evidence="2" type="ORF">EZJ58_5368</name>
</gene>
<comment type="caution">
    <text evidence="2">The sequence shown here is derived from an EMBL/GenBank/DDBJ whole genome shotgun (WGS) entry which is preliminary data.</text>
</comment>
<proteinExistence type="predicted"/>
<feature type="region of interest" description="Disordered" evidence="1">
    <location>
        <begin position="30"/>
        <end position="51"/>
    </location>
</feature>
<evidence type="ECO:0000313" key="3">
    <source>
        <dbReference type="Proteomes" id="UP000294555"/>
    </source>
</evidence>
<evidence type="ECO:0000256" key="1">
    <source>
        <dbReference type="SAM" id="MobiDB-lite"/>
    </source>
</evidence>
<protein>
    <submittedName>
        <fullName evidence="2">Uncharacterized protein</fullName>
    </submittedName>
</protein>
<dbReference type="AlphaFoldDB" id="A0A4R1NH60"/>
<name>A0A4R1NH60_9GAMM</name>
<reference evidence="2 3" key="1">
    <citation type="submission" date="2019-02" db="EMBL/GenBank/DDBJ databases">
        <title>Investigation of anaerobic lignin degradation for improved lignocellulosic biofuels.</title>
        <authorList>
            <person name="Deangelis K."/>
        </authorList>
    </citation>
    <scope>NUCLEOTIDE SEQUENCE [LARGE SCALE GENOMIC DNA]</scope>
    <source>
        <strain evidence="2 3">159R</strain>
    </source>
</reference>
<dbReference type="Proteomes" id="UP000294555">
    <property type="component" value="Unassembled WGS sequence"/>
</dbReference>
<organism evidence="2 3">
    <name type="scientific">Sodalis ligni</name>
    <dbReference type="NCBI Taxonomy" id="2697027"/>
    <lineage>
        <taxon>Bacteria</taxon>
        <taxon>Pseudomonadati</taxon>
        <taxon>Pseudomonadota</taxon>
        <taxon>Gammaproteobacteria</taxon>
        <taxon>Enterobacterales</taxon>
        <taxon>Bruguierivoracaceae</taxon>
        <taxon>Sodalis</taxon>
    </lineage>
</organism>
<feature type="compositionally biased region" description="Basic residues" evidence="1">
    <location>
        <begin position="42"/>
        <end position="51"/>
    </location>
</feature>
<sequence>MGPKPPSGGGRSAPWRGRPAITLREADMLKGDRDNGAEAAVRRRPKCPMAR</sequence>
<accession>A0A4R1NH60</accession>
<evidence type="ECO:0000313" key="2">
    <source>
        <dbReference type="EMBL" id="TCL07065.1"/>
    </source>
</evidence>
<dbReference type="EMBL" id="SJOI01000001">
    <property type="protein sequence ID" value="TCL07065.1"/>
    <property type="molecule type" value="Genomic_DNA"/>
</dbReference>
<keyword evidence="3" id="KW-1185">Reference proteome</keyword>